<dbReference type="PANTHER" id="PTHR20863">
    <property type="entry name" value="ACYL CARRIER PROTEIN"/>
    <property type="match status" value="1"/>
</dbReference>
<protein>
    <submittedName>
        <fullName evidence="8">Acyl carrier protein</fullName>
    </submittedName>
</protein>
<evidence type="ECO:0000256" key="4">
    <source>
        <dbReference type="ARBA" id="ARBA00022832"/>
    </source>
</evidence>
<keyword evidence="4" id="KW-0276">Fatty acid metabolism</keyword>
<dbReference type="Proteomes" id="UP001230654">
    <property type="component" value="Unassembled WGS sequence"/>
</dbReference>
<evidence type="ECO:0000313" key="8">
    <source>
        <dbReference type="EMBL" id="MDQ0578621.1"/>
    </source>
</evidence>
<keyword evidence="2" id="KW-0444">Lipid biosynthesis</keyword>
<evidence type="ECO:0000259" key="7">
    <source>
        <dbReference type="PROSITE" id="PS50075"/>
    </source>
</evidence>
<keyword evidence="3" id="KW-0597">Phosphoprotein</keyword>
<keyword evidence="1" id="KW-0596">Phosphopantetheine</keyword>
<keyword evidence="6" id="KW-0275">Fatty acid biosynthesis</keyword>
<dbReference type="RefSeq" id="WP_307161219.1">
    <property type="nucleotide sequence ID" value="NZ_JAUSWV010000002.1"/>
</dbReference>
<dbReference type="Pfam" id="PF00550">
    <property type="entry name" value="PP-binding"/>
    <property type="match status" value="1"/>
</dbReference>
<comment type="caution">
    <text evidence="8">The sequence shown here is derived from an EMBL/GenBank/DDBJ whole genome shotgun (WGS) entry which is preliminary data.</text>
</comment>
<evidence type="ECO:0000256" key="2">
    <source>
        <dbReference type="ARBA" id="ARBA00022516"/>
    </source>
</evidence>
<dbReference type="PANTHER" id="PTHR20863:SF76">
    <property type="entry name" value="CARRIER DOMAIN-CONTAINING PROTEIN"/>
    <property type="match status" value="1"/>
</dbReference>
<organism evidence="8 9">
    <name type="scientific">Streptomyces rishiriensis</name>
    <dbReference type="NCBI Taxonomy" id="68264"/>
    <lineage>
        <taxon>Bacteria</taxon>
        <taxon>Bacillati</taxon>
        <taxon>Actinomycetota</taxon>
        <taxon>Actinomycetes</taxon>
        <taxon>Kitasatosporales</taxon>
        <taxon>Streptomycetaceae</taxon>
        <taxon>Streptomyces</taxon>
    </lineage>
</organism>
<dbReference type="Gene3D" id="1.10.1200.10">
    <property type="entry name" value="ACP-like"/>
    <property type="match status" value="1"/>
</dbReference>
<dbReference type="InterPro" id="IPR003231">
    <property type="entry name" value="ACP"/>
</dbReference>
<feature type="domain" description="Carrier" evidence="7">
    <location>
        <begin position="16"/>
        <end position="93"/>
    </location>
</feature>
<dbReference type="EMBL" id="JAUSWV010000002">
    <property type="protein sequence ID" value="MDQ0578621.1"/>
    <property type="molecule type" value="Genomic_DNA"/>
</dbReference>
<sequence length="100" mass="11311">MISPSKYVGVTSHQRNELFYDVSTLLKSVDDTFEPERIAPDAHLLSLALGSLQLLEFLNRLEERFRISIPDEDLVVDRFSTLEKIVAYVASRQAEAGDGR</sequence>
<proteinExistence type="predicted"/>
<evidence type="ECO:0000313" key="9">
    <source>
        <dbReference type="Proteomes" id="UP001230654"/>
    </source>
</evidence>
<dbReference type="InterPro" id="IPR036736">
    <property type="entry name" value="ACP-like_sf"/>
</dbReference>
<dbReference type="PROSITE" id="PS50075">
    <property type="entry name" value="CARRIER"/>
    <property type="match status" value="1"/>
</dbReference>
<evidence type="ECO:0000256" key="6">
    <source>
        <dbReference type="ARBA" id="ARBA00023160"/>
    </source>
</evidence>
<evidence type="ECO:0000256" key="5">
    <source>
        <dbReference type="ARBA" id="ARBA00023098"/>
    </source>
</evidence>
<keyword evidence="9" id="KW-1185">Reference proteome</keyword>
<accession>A0ABU0NHR1</accession>
<evidence type="ECO:0000256" key="3">
    <source>
        <dbReference type="ARBA" id="ARBA00022553"/>
    </source>
</evidence>
<keyword evidence="5" id="KW-0443">Lipid metabolism</keyword>
<reference evidence="8 9" key="1">
    <citation type="submission" date="2023-07" db="EMBL/GenBank/DDBJ databases">
        <title>Comparative genomics of wheat-associated soil bacteria to identify genetic determinants of phenazine resistance.</title>
        <authorList>
            <person name="Mouncey N."/>
        </authorList>
    </citation>
    <scope>NUCLEOTIDE SEQUENCE [LARGE SCALE GENOMIC DNA]</scope>
    <source>
        <strain evidence="8 9">B2I6</strain>
    </source>
</reference>
<gene>
    <name evidence="8" type="ORF">QF030_000799</name>
</gene>
<evidence type="ECO:0000256" key="1">
    <source>
        <dbReference type="ARBA" id="ARBA00022450"/>
    </source>
</evidence>
<name>A0ABU0NHR1_STRRH</name>
<dbReference type="InterPro" id="IPR009081">
    <property type="entry name" value="PP-bd_ACP"/>
</dbReference>
<dbReference type="SUPFAM" id="SSF47336">
    <property type="entry name" value="ACP-like"/>
    <property type="match status" value="1"/>
</dbReference>